<reference evidence="2" key="1">
    <citation type="submission" date="2014-05" db="EMBL/GenBank/DDBJ databases">
        <title>The transcriptome of the halophilic microalga Tetraselmis sp. GSL018 isolated from the Great Salt Lake, Utah.</title>
        <authorList>
            <person name="Jinkerson R.E."/>
            <person name="D'Adamo S."/>
            <person name="Posewitz M.C."/>
        </authorList>
    </citation>
    <scope>NUCLEOTIDE SEQUENCE</scope>
    <source>
        <strain evidence="2">GSL018</strain>
    </source>
</reference>
<feature type="region of interest" description="Disordered" evidence="1">
    <location>
        <begin position="589"/>
        <end position="627"/>
    </location>
</feature>
<protein>
    <submittedName>
        <fullName evidence="2">Uncharacterized protein</fullName>
    </submittedName>
</protein>
<proteinExistence type="predicted"/>
<organism evidence="2">
    <name type="scientific">Tetraselmis sp. GSL018</name>
    <dbReference type="NCBI Taxonomy" id="582737"/>
    <lineage>
        <taxon>Eukaryota</taxon>
        <taxon>Viridiplantae</taxon>
        <taxon>Chlorophyta</taxon>
        <taxon>core chlorophytes</taxon>
        <taxon>Chlorodendrophyceae</taxon>
        <taxon>Chlorodendrales</taxon>
        <taxon>Chlorodendraceae</taxon>
        <taxon>Tetraselmis</taxon>
    </lineage>
</organism>
<feature type="compositionally biased region" description="Basic and acidic residues" evidence="1">
    <location>
        <begin position="13"/>
        <end position="22"/>
    </location>
</feature>
<feature type="region of interest" description="Disordered" evidence="1">
    <location>
        <begin position="1"/>
        <end position="65"/>
    </location>
</feature>
<feature type="region of interest" description="Disordered" evidence="1">
    <location>
        <begin position="163"/>
        <end position="185"/>
    </location>
</feature>
<gene>
    <name evidence="2" type="ORF">TSPGSL018_7886</name>
</gene>
<dbReference type="AlphaFoldDB" id="A0A061RDD8"/>
<feature type="compositionally biased region" description="Basic and acidic residues" evidence="1">
    <location>
        <begin position="617"/>
        <end position="627"/>
    </location>
</feature>
<accession>A0A061RDD8</accession>
<feature type="compositionally biased region" description="Polar residues" evidence="1">
    <location>
        <begin position="34"/>
        <end position="47"/>
    </location>
</feature>
<sequence>MRPGAQAVQVKTCESKDGERQAWSKKNAKDKKAQNSTKSSQATSNSDGTREPFSKPCPVGDPLSPVREQAKELLAEGRRVMPKCQSTDDLLQQVDSLRTVADASVIIGISGPDAICGAAEIVGHALTLPGGVKVSQAEVAKEIPQSSDVVVVLVDASTPYSEIPTATRRPASQNEGSIGGRSLIDATSKGPVGDLIQRACRSVGTRNVFLGVAGCGAEAAGTPEDQTSTEESVSRATGLQPFQVACFSLPGGSLFGGGEGGGTVGGRKRLLAWCSHLVKAAKGVQRERMEQLEGLLAPLAGVVGFWQELRTKKQSTSMWVIRHILWAAVEGARPLHFSGCEDFVAQHPVVKDRDGILELIHGQTEVTFKTSFLGGIGGIFTAPVGMPMSAAGGLLVQMRLCLIIAALADFKPIEPAVVAASLCCVSGSPQIAWKVLYPKLPHGDPPDVSPGSSDLEAILGGLQDGAFSAPAREAFCAAHSAAEGARQKAVSAGKSPSQARAAAQAAYATRLPVEIVHRAANLLLDSYGANWLGHAAQTLPLMGGLLSGQVHRSSTQRVGVTAAEVFMPSVQVYSGFDVEDVQQMSLDDRGVTASGEGEGAAQATEPPENDASLESDLTFKSEDETLF</sequence>
<evidence type="ECO:0000313" key="2">
    <source>
        <dbReference type="EMBL" id="JAC68804.1"/>
    </source>
</evidence>
<evidence type="ECO:0000256" key="1">
    <source>
        <dbReference type="SAM" id="MobiDB-lite"/>
    </source>
</evidence>
<name>A0A061RDD8_9CHLO</name>
<dbReference type="EMBL" id="GBEZ01017541">
    <property type="protein sequence ID" value="JAC68804.1"/>
    <property type="molecule type" value="Transcribed_RNA"/>
</dbReference>